<protein>
    <submittedName>
        <fullName evidence="1">Uncharacterized protein</fullName>
    </submittedName>
</protein>
<name>A0AAE0YTT9_9GAST</name>
<reference evidence="1" key="1">
    <citation type="journal article" date="2023" name="G3 (Bethesda)">
        <title>A reference genome for the long-term kleptoplast-retaining sea slug Elysia crispata morphotype clarki.</title>
        <authorList>
            <person name="Eastman K.E."/>
            <person name="Pendleton A.L."/>
            <person name="Shaikh M.A."/>
            <person name="Suttiyut T."/>
            <person name="Ogas R."/>
            <person name="Tomko P."/>
            <person name="Gavelis G."/>
            <person name="Widhalm J.R."/>
            <person name="Wisecaver J.H."/>
        </authorList>
    </citation>
    <scope>NUCLEOTIDE SEQUENCE</scope>
    <source>
        <strain evidence="1">ECLA1</strain>
    </source>
</reference>
<comment type="caution">
    <text evidence="1">The sequence shown here is derived from an EMBL/GenBank/DDBJ whole genome shotgun (WGS) entry which is preliminary data.</text>
</comment>
<dbReference type="EMBL" id="JAWDGP010005438">
    <property type="protein sequence ID" value="KAK3756948.1"/>
    <property type="molecule type" value="Genomic_DNA"/>
</dbReference>
<dbReference type="AlphaFoldDB" id="A0AAE0YTT9"/>
<accession>A0AAE0YTT9</accession>
<dbReference type="Proteomes" id="UP001283361">
    <property type="component" value="Unassembled WGS sequence"/>
</dbReference>
<organism evidence="1 2">
    <name type="scientific">Elysia crispata</name>
    <name type="common">lettuce slug</name>
    <dbReference type="NCBI Taxonomy" id="231223"/>
    <lineage>
        <taxon>Eukaryota</taxon>
        <taxon>Metazoa</taxon>
        <taxon>Spiralia</taxon>
        <taxon>Lophotrochozoa</taxon>
        <taxon>Mollusca</taxon>
        <taxon>Gastropoda</taxon>
        <taxon>Heterobranchia</taxon>
        <taxon>Euthyneura</taxon>
        <taxon>Panpulmonata</taxon>
        <taxon>Sacoglossa</taxon>
        <taxon>Placobranchoidea</taxon>
        <taxon>Plakobranchidae</taxon>
        <taxon>Elysia</taxon>
    </lineage>
</organism>
<evidence type="ECO:0000313" key="2">
    <source>
        <dbReference type="Proteomes" id="UP001283361"/>
    </source>
</evidence>
<gene>
    <name evidence="1" type="ORF">RRG08_049228</name>
</gene>
<evidence type="ECO:0000313" key="1">
    <source>
        <dbReference type="EMBL" id="KAK3756948.1"/>
    </source>
</evidence>
<sequence length="71" mass="7827">MASPILTHFPRFLSTNHDQSFGKYPRLVGDNRQHFHPSGSPPVTAINPVVDLSARGHRTVLSPVLLWAARG</sequence>
<keyword evidence="2" id="KW-1185">Reference proteome</keyword>
<proteinExistence type="predicted"/>